<dbReference type="Proteomes" id="UP001281147">
    <property type="component" value="Unassembled WGS sequence"/>
</dbReference>
<proteinExistence type="predicted"/>
<evidence type="ECO:0000313" key="2">
    <source>
        <dbReference type="Proteomes" id="UP001281147"/>
    </source>
</evidence>
<evidence type="ECO:0000313" key="1">
    <source>
        <dbReference type="EMBL" id="KAK3718040.1"/>
    </source>
</evidence>
<comment type="caution">
    <text evidence="1">The sequence shown here is derived from an EMBL/GenBank/DDBJ whole genome shotgun (WGS) entry which is preliminary data.</text>
</comment>
<reference evidence="1" key="1">
    <citation type="submission" date="2023-07" db="EMBL/GenBank/DDBJ databases">
        <title>Black Yeasts Isolated from many extreme environments.</title>
        <authorList>
            <person name="Coleine C."/>
            <person name="Stajich J.E."/>
            <person name="Selbmann L."/>
        </authorList>
    </citation>
    <scope>NUCLEOTIDE SEQUENCE</scope>
    <source>
        <strain evidence="1">CCFEE 5714</strain>
    </source>
</reference>
<sequence>MCIEQAINYVGCGHRDIDLDRCEAAVNSGKAHTRGHGLRQTNTLEKEGRCAECAANSEKQQQKLLKGVEEQTKRAANEKTLQPKGTWATLSGPQKGAADEQRKLVTKDQKKQPTNTLAAEGVAQSRSPNKETRSRSTKQRHQNEPDEQRRQNQAERLQRRFFGGPHPRPESPKEVPQPRYTNMYEFLRFASDSNMTREGEKQTTKVSRPKWSNHNHQSRRLYDRDTNQDGQPGASVDAHEAEVSVAENGQLSTVN</sequence>
<organism evidence="1 2">
    <name type="scientific">Vermiconidia calcicola</name>
    <dbReference type="NCBI Taxonomy" id="1690605"/>
    <lineage>
        <taxon>Eukaryota</taxon>
        <taxon>Fungi</taxon>
        <taxon>Dikarya</taxon>
        <taxon>Ascomycota</taxon>
        <taxon>Pezizomycotina</taxon>
        <taxon>Dothideomycetes</taxon>
        <taxon>Dothideomycetidae</taxon>
        <taxon>Mycosphaerellales</taxon>
        <taxon>Extremaceae</taxon>
        <taxon>Vermiconidia</taxon>
    </lineage>
</organism>
<accession>A0ACC3NJP8</accession>
<gene>
    <name evidence="1" type="ORF">LTR37_005466</name>
</gene>
<name>A0ACC3NJP8_9PEZI</name>
<keyword evidence="2" id="KW-1185">Reference proteome</keyword>
<protein>
    <submittedName>
        <fullName evidence="1">Uncharacterized protein</fullName>
    </submittedName>
</protein>
<dbReference type="EMBL" id="JAUTXU010000034">
    <property type="protein sequence ID" value="KAK3718040.1"/>
    <property type="molecule type" value="Genomic_DNA"/>
</dbReference>